<dbReference type="Pfam" id="PF01810">
    <property type="entry name" value="LysE"/>
    <property type="match status" value="1"/>
</dbReference>
<keyword evidence="3 6" id="KW-0812">Transmembrane</keyword>
<evidence type="ECO:0000256" key="4">
    <source>
        <dbReference type="ARBA" id="ARBA00022989"/>
    </source>
</evidence>
<keyword evidence="4 6" id="KW-1133">Transmembrane helix</keyword>
<keyword evidence="2" id="KW-1003">Cell membrane</keyword>
<dbReference type="Proteomes" id="UP001501588">
    <property type="component" value="Unassembled WGS sequence"/>
</dbReference>
<evidence type="ECO:0000256" key="3">
    <source>
        <dbReference type="ARBA" id="ARBA00022692"/>
    </source>
</evidence>
<evidence type="ECO:0000313" key="8">
    <source>
        <dbReference type="Proteomes" id="UP001501588"/>
    </source>
</evidence>
<feature type="transmembrane region" description="Helical" evidence="6">
    <location>
        <begin position="135"/>
        <end position="152"/>
    </location>
</feature>
<evidence type="ECO:0000256" key="1">
    <source>
        <dbReference type="ARBA" id="ARBA00004651"/>
    </source>
</evidence>
<comment type="caution">
    <text evidence="7">The sequence shown here is derived from an EMBL/GenBank/DDBJ whole genome shotgun (WGS) entry which is preliminary data.</text>
</comment>
<feature type="transmembrane region" description="Helical" evidence="6">
    <location>
        <begin position="72"/>
        <end position="90"/>
    </location>
</feature>
<keyword evidence="5 6" id="KW-0472">Membrane</keyword>
<feature type="transmembrane region" description="Helical" evidence="6">
    <location>
        <begin position="158"/>
        <end position="179"/>
    </location>
</feature>
<dbReference type="InterPro" id="IPR001123">
    <property type="entry name" value="LeuE-type"/>
</dbReference>
<dbReference type="RefSeq" id="WP_343894994.1">
    <property type="nucleotide sequence ID" value="NZ_BAAAFZ010000021.1"/>
</dbReference>
<name>A0ABP3Q3C6_9PROT</name>
<dbReference type="EMBL" id="BAAAFZ010000021">
    <property type="protein sequence ID" value="GAA0580685.1"/>
    <property type="molecule type" value="Genomic_DNA"/>
</dbReference>
<accession>A0ABP3Q3C6</accession>
<organism evidence="7 8">
    <name type="scientific">Craurococcus roseus</name>
    <dbReference type="NCBI Taxonomy" id="77585"/>
    <lineage>
        <taxon>Bacteria</taxon>
        <taxon>Pseudomonadati</taxon>
        <taxon>Pseudomonadota</taxon>
        <taxon>Alphaproteobacteria</taxon>
        <taxon>Acetobacterales</taxon>
        <taxon>Acetobacteraceae</taxon>
        <taxon>Craurococcus</taxon>
    </lineage>
</organism>
<evidence type="ECO:0000256" key="5">
    <source>
        <dbReference type="ARBA" id="ARBA00023136"/>
    </source>
</evidence>
<dbReference type="PANTHER" id="PTHR30086">
    <property type="entry name" value="ARGININE EXPORTER PROTEIN ARGO"/>
    <property type="match status" value="1"/>
</dbReference>
<evidence type="ECO:0000256" key="2">
    <source>
        <dbReference type="ARBA" id="ARBA00022475"/>
    </source>
</evidence>
<feature type="transmembrane region" description="Helical" evidence="6">
    <location>
        <begin position="40"/>
        <end position="65"/>
    </location>
</feature>
<sequence length="215" mass="21602">MATLGSALLLVVPVWAAALVTPGPDTLAVAHSALRGGRRAGIACMAGVSTGAAVWALGALAGLALLFERAAWAYRAVVLFGAAYLVVTGLRMLWSAWRWPAAATAGAAPVRGRASPGARAAFRRGLVTHLANPKAAVFFGSLFAVALPPGAAGWAGPALAGVVVAMTAAWYGAIALAVTRRPVAAAYARAERGLTGATGALLAGLGARLAWQEAR</sequence>
<reference evidence="8" key="1">
    <citation type="journal article" date="2019" name="Int. J. Syst. Evol. Microbiol.">
        <title>The Global Catalogue of Microorganisms (GCM) 10K type strain sequencing project: providing services to taxonomists for standard genome sequencing and annotation.</title>
        <authorList>
            <consortium name="The Broad Institute Genomics Platform"/>
            <consortium name="The Broad Institute Genome Sequencing Center for Infectious Disease"/>
            <person name="Wu L."/>
            <person name="Ma J."/>
        </authorList>
    </citation>
    <scope>NUCLEOTIDE SEQUENCE [LARGE SCALE GENOMIC DNA]</scope>
    <source>
        <strain evidence="8">JCM 9933</strain>
    </source>
</reference>
<keyword evidence="8" id="KW-1185">Reference proteome</keyword>
<dbReference type="PANTHER" id="PTHR30086:SF19">
    <property type="entry name" value="THREONINE EFFLUX PROTEIN"/>
    <property type="match status" value="1"/>
</dbReference>
<evidence type="ECO:0000256" key="6">
    <source>
        <dbReference type="SAM" id="Phobius"/>
    </source>
</evidence>
<proteinExistence type="predicted"/>
<evidence type="ECO:0000313" key="7">
    <source>
        <dbReference type="EMBL" id="GAA0580685.1"/>
    </source>
</evidence>
<comment type="subcellular location">
    <subcellularLocation>
        <location evidence="1">Cell membrane</location>
        <topology evidence="1">Multi-pass membrane protein</topology>
    </subcellularLocation>
</comment>
<protein>
    <submittedName>
        <fullName evidence="7">LysE family translocator</fullName>
    </submittedName>
</protein>
<gene>
    <name evidence="7" type="ORF">GCM10009416_18930</name>
</gene>